<protein>
    <submittedName>
        <fullName evidence="3">Uncharacterized protein</fullName>
    </submittedName>
</protein>
<dbReference type="AlphaFoldDB" id="A0A2K3E518"/>
<dbReference type="KEGG" id="cre:CHLRE_01g005100v5"/>
<evidence type="ECO:0000313" key="4">
    <source>
        <dbReference type="Proteomes" id="UP000006906"/>
    </source>
</evidence>
<evidence type="ECO:0000256" key="1">
    <source>
        <dbReference type="SAM" id="MobiDB-lite"/>
    </source>
</evidence>
<sequence>MDSNKRRHVGHRRDNTVLPLAAGVAVVAASCLTLFVKALLKRNSKPTQKQGKGREGGSAPKSPGAGAYVRGMREREYVRLIPDVEMLSLQSLLRRIQKARGWQFRDDAARDQAWARVLATAQSAAGGAWPLDFTPNDVTPEQLQALCDAVEAEFLGGLLAEQVRRAGRPRIRVVLGVDPRDPYSWLSGLHEDNTIFVNSNRWREEVSQDNPLVFEGALCRSKLEALAHTLGHELTHAVVLNFFPAMDASSPAYTPDDKHGPVFMWLNRRLFGHVGHASKRLFNT</sequence>
<dbReference type="InParanoid" id="A0A2K3E518"/>
<keyword evidence="4" id="KW-1185">Reference proteome</keyword>
<feature type="region of interest" description="Disordered" evidence="1">
    <location>
        <begin position="44"/>
        <end position="67"/>
    </location>
</feature>
<feature type="transmembrane region" description="Helical" evidence="2">
    <location>
        <begin position="20"/>
        <end position="40"/>
    </location>
</feature>
<keyword evidence="2" id="KW-0812">Transmembrane</keyword>
<accession>A0A2K3E518</accession>
<evidence type="ECO:0000313" key="3">
    <source>
        <dbReference type="EMBL" id="PNW87866.1"/>
    </source>
</evidence>
<organism evidence="3 4">
    <name type="scientific">Chlamydomonas reinhardtii</name>
    <name type="common">Chlamydomonas smithii</name>
    <dbReference type="NCBI Taxonomy" id="3055"/>
    <lineage>
        <taxon>Eukaryota</taxon>
        <taxon>Viridiplantae</taxon>
        <taxon>Chlorophyta</taxon>
        <taxon>core chlorophytes</taxon>
        <taxon>Chlorophyceae</taxon>
        <taxon>CS clade</taxon>
        <taxon>Chlamydomonadales</taxon>
        <taxon>Chlamydomonadaceae</taxon>
        <taxon>Chlamydomonas</taxon>
    </lineage>
</organism>
<dbReference type="Gramene" id="PNW87866">
    <property type="protein sequence ID" value="PNW87866"/>
    <property type="gene ID" value="CHLRE_01g005100v5"/>
</dbReference>
<proteinExistence type="predicted"/>
<dbReference type="PROSITE" id="PS51257">
    <property type="entry name" value="PROKAR_LIPOPROTEIN"/>
    <property type="match status" value="1"/>
</dbReference>
<keyword evidence="2" id="KW-1133">Transmembrane helix</keyword>
<name>A0A2K3E518_CHLRE</name>
<dbReference type="OrthoDB" id="528589at2759"/>
<gene>
    <name evidence="3" type="ORF">CHLRE_01g005100v5</name>
</gene>
<dbReference type="RefSeq" id="XP_042928091.1">
    <property type="nucleotide sequence ID" value="XM_043058177.1"/>
</dbReference>
<keyword evidence="2" id="KW-0472">Membrane</keyword>
<reference evidence="3 4" key="1">
    <citation type="journal article" date="2007" name="Science">
        <title>The Chlamydomonas genome reveals the evolution of key animal and plant functions.</title>
        <authorList>
            <person name="Merchant S.S."/>
            <person name="Prochnik S.E."/>
            <person name="Vallon O."/>
            <person name="Harris E.H."/>
            <person name="Karpowicz S.J."/>
            <person name="Witman G.B."/>
            <person name="Terry A."/>
            <person name="Salamov A."/>
            <person name="Fritz-Laylin L.K."/>
            <person name="Marechal-Drouard L."/>
            <person name="Marshall W.F."/>
            <person name="Qu L.H."/>
            <person name="Nelson D.R."/>
            <person name="Sanderfoot A.A."/>
            <person name="Spalding M.H."/>
            <person name="Kapitonov V.V."/>
            <person name="Ren Q."/>
            <person name="Ferris P."/>
            <person name="Lindquist E."/>
            <person name="Shapiro H."/>
            <person name="Lucas S.M."/>
            <person name="Grimwood J."/>
            <person name="Schmutz J."/>
            <person name="Cardol P."/>
            <person name="Cerutti H."/>
            <person name="Chanfreau G."/>
            <person name="Chen C.L."/>
            <person name="Cognat V."/>
            <person name="Croft M.T."/>
            <person name="Dent R."/>
            <person name="Dutcher S."/>
            <person name="Fernandez E."/>
            <person name="Fukuzawa H."/>
            <person name="Gonzalez-Ballester D."/>
            <person name="Gonzalez-Halphen D."/>
            <person name="Hallmann A."/>
            <person name="Hanikenne M."/>
            <person name="Hippler M."/>
            <person name="Inwood W."/>
            <person name="Jabbari K."/>
            <person name="Kalanon M."/>
            <person name="Kuras R."/>
            <person name="Lefebvre P.A."/>
            <person name="Lemaire S.D."/>
            <person name="Lobanov A.V."/>
            <person name="Lohr M."/>
            <person name="Manuell A."/>
            <person name="Meier I."/>
            <person name="Mets L."/>
            <person name="Mittag M."/>
            <person name="Mittelmeier T."/>
            <person name="Moroney J.V."/>
            <person name="Moseley J."/>
            <person name="Napoli C."/>
            <person name="Nedelcu A.M."/>
            <person name="Niyogi K."/>
            <person name="Novoselov S.V."/>
            <person name="Paulsen I.T."/>
            <person name="Pazour G."/>
            <person name="Purton S."/>
            <person name="Ral J.P."/>
            <person name="Riano-Pachon D.M."/>
            <person name="Riekhof W."/>
            <person name="Rymarquis L."/>
            <person name="Schroda M."/>
            <person name="Stern D."/>
            <person name="Umen J."/>
            <person name="Willows R."/>
            <person name="Wilson N."/>
            <person name="Zimmer S.L."/>
            <person name="Allmer J."/>
            <person name="Balk J."/>
            <person name="Bisova K."/>
            <person name="Chen C.J."/>
            <person name="Elias M."/>
            <person name="Gendler K."/>
            <person name="Hauser C."/>
            <person name="Lamb M.R."/>
            <person name="Ledford H."/>
            <person name="Long J.C."/>
            <person name="Minagawa J."/>
            <person name="Page M.D."/>
            <person name="Pan J."/>
            <person name="Pootakham W."/>
            <person name="Roje S."/>
            <person name="Rose A."/>
            <person name="Stahlberg E."/>
            <person name="Terauchi A.M."/>
            <person name="Yang P."/>
            <person name="Ball S."/>
            <person name="Bowler C."/>
            <person name="Dieckmann C.L."/>
            <person name="Gladyshev V.N."/>
            <person name="Green P."/>
            <person name="Jorgensen R."/>
            <person name="Mayfield S."/>
            <person name="Mueller-Roeber B."/>
            <person name="Rajamani S."/>
            <person name="Sayre R.T."/>
            <person name="Brokstein P."/>
            <person name="Dubchak I."/>
            <person name="Goodstein D."/>
            <person name="Hornick L."/>
            <person name="Huang Y.W."/>
            <person name="Jhaveri J."/>
            <person name="Luo Y."/>
            <person name="Martinez D."/>
            <person name="Ngau W.C."/>
            <person name="Otillar B."/>
            <person name="Poliakov A."/>
            <person name="Porter A."/>
            <person name="Szajkowski L."/>
            <person name="Werner G."/>
            <person name="Zhou K."/>
            <person name="Grigoriev I.V."/>
            <person name="Rokhsar D.S."/>
            <person name="Grossman A.R."/>
        </authorList>
    </citation>
    <scope>NUCLEOTIDE SEQUENCE [LARGE SCALE GENOMIC DNA]</scope>
    <source>
        <strain evidence="4">CC-503</strain>
    </source>
</reference>
<dbReference type="ExpressionAtlas" id="A0A2K3E518">
    <property type="expression patterns" value="baseline"/>
</dbReference>
<dbReference type="PaxDb" id="3055-EDO97216"/>
<dbReference type="Proteomes" id="UP000006906">
    <property type="component" value="Chromosome 1"/>
</dbReference>
<feature type="compositionally biased region" description="Low complexity" evidence="1">
    <location>
        <begin position="57"/>
        <end position="67"/>
    </location>
</feature>
<evidence type="ECO:0000256" key="2">
    <source>
        <dbReference type="SAM" id="Phobius"/>
    </source>
</evidence>
<dbReference type="EMBL" id="CM008962">
    <property type="protein sequence ID" value="PNW87866.1"/>
    <property type="molecule type" value="Genomic_DNA"/>
</dbReference>
<dbReference type="GeneID" id="5727648"/>